<evidence type="ECO:0000259" key="9">
    <source>
        <dbReference type="Pfam" id="PF01425"/>
    </source>
</evidence>
<evidence type="ECO:0000256" key="6">
    <source>
        <dbReference type="ARBA" id="ARBA00047407"/>
    </source>
</evidence>
<dbReference type="Gene3D" id="3.90.1300.10">
    <property type="entry name" value="Amidase signature (AS) domain"/>
    <property type="match status" value="1"/>
</dbReference>
<dbReference type="GO" id="GO:0006412">
    <property type="term" value="P:translation"/>
    <property type="evidence" value="ECO:0007669"/>
    <property type="project" value="UniProtKB-UniRule"/>
</dbReference>
<keyword evidence="10" id="KW-0808">Transferase</keyword>
<feature type="active site" description="Acyl-ester intermediate" evidence="7">
    <location>
        <position position="173"/>
    </location>
</feature>
<dbReference type="PANTHER" id="PTHR11895">
    <property type="entry name" value="TRANSAMIDASE"/>
    <property type="match status" value="1"/>
</dbReference>
<dbReference type="NCBIfam" id="TIGR00132">
    <property type="entry name" value="gatA"/>
    <property type="match status" value="1"/>
</dbReference>
<organism evidence="10 11">
    <name type="scientific">Candidatus Giovannonibacteria bacterium GW2011_GWC2_44_9</name>
    <dbReference type="NCBI Taxonomy" id="1618658"/>
    <lineage>
        <taxon>Bacteria</taxon>
        <taxon>Candidatus Giovannoniibacteriota</taxon>
    </lineage>
</organism>
<dbReference type="SUPFAM" id="SSF75304">
    <property type="entry name" value="Amidase signature (AS) enzymes"/>
    <property type="match status" value="1"/>
</dbReference>
<dbReference type="GO" id="GO:0050567">
    <property type="term" value="F:glutaminyl-tRNA synthase (glutamine-hydrolyzing) activity"/>
    <property type="evidence" value="ECO:0007669"/>
    <property type="project" value="UniProtKB-UniRule"/>
</dbReference>
<dbReference type="InterPro" id="IPR036928">
    <property type="entry name" value="AS_sf"/>
</dbReference>
<evidence type="ECO:0000256" key="4">
    <source>
        <dbReference type="ARBA" id="ARBA00022840"/>
    </source>
</evidence>
<dbReference type="GO" id="GO:0030956">
    <property type="term" value="C:glutamyl-tRNA(Gln) amidotransferase complex"/>
    <property type="evidence" value="ECO:0007669"/>
    <property type="project" value="InterPro"/>
</dbReference>
<keyword evidence="2 7" id="KW-0436">Ligase</keyword>
<evidence type="ECO:0000256" key="8">
    <source>
        <dbReference type="SAM" id="MobiDB-lite"/>
    </source>
</evidence>
<feature type="active site" description="Charge relay system" evidence="7">
    <location>
        <position position="74"/>
    </location>
</feature>
<comment type="similarity">
    <text evidence="1 7">Belongs to the amidase family. GatA subfamily.</text>
</comment>
<accession>A0A0G1KID5</accession>
<dbReference type="InterPro" id="IPR020556">
    <property type="entry name" value="Amidase_CS"/>
</dbReference>
<feature type="active site" description="Charge relay system" evidence="7">
    <location>
        <position position="149"/>
    </location>
</feature>
<keyword evidence="3 7" id="KW-0547">Nucleotide-binding</keyword>
<evidence type="ECO:0000256" key="5">
    <source>
        <dbReference type="ARBA" id="ARBA00022917"/>
    </source>
</evidence>
<evidence type="ECO:0000313" key="10">
    <source>
        <dbReference type="EMBL" id="KKT83481.1"/>
    </source>
</evidence>
<reference evidence="10 11" key="1">
    <citation type="journal article" date="2015" name="Nature">
        <title>rRNA introns, odd ribosomes, and small enigmatic genomes across a large radiation of phyla.</title>
        <authorList>
            <person name="Brown C.T."/>
            <person name="Hug L.A."/>
            <person name="Thomas B.C."/>
            <person name="Sharon I."/>
            <person name="Castelle C.J."/>
            <person name="Singh A."/>
            <person name="Wilkins M.J."/>
            <person name="Williams K.H."/>
            <person name="Banfield J.F."/>
        </authorList>
    </citation>
    <scope>NUCLEOTIDE SEQUENCE [LARGE SCALE GENOMIC DNA]</scope>
</reference>
<comment type="caution">
    <text evidence="10">The sequence shown here is derived from an EMBL/GenBank/DDBJ whole genome shotgun (WGS) entry which is preliminary data.</text>
</comment>
<dbReference type="InterPro" id="IPR000120">
    <property type="entry name" value="Amidase"/>
</dbReference>
<evidence type="ECO:0000256" key="2">
    <source>
        <dbReference type="ARBA" id="ARBA00022598"/>
    </source>
</evidence>
<evidence type="ECO:0000256" key="1">
    <source>
        <dbReference type="ARBA" id="ARBA00008069"/>
    </source>
</evidence>
<gene>
    <name evidence="7" type="primary">gatA</name>
    <name evidence="10" type="ORF">UW81_C0017G0005</name>
</gene>
<keyword evidence="5 7" id="KW-0648">Protein biosynthesis</keyword>
<keyword evidence="4 7" id="KW-0067">ATP-binding</keyword>
<dbReference type="GO" id="GO:0005524">
    <property type="term" value="F:ATP binding"/>
    <property type="evidence" value="ECO:0007669"/>
    <property type="project" value="UniProtKB-KW"/>
</dbReference>
<dbReference type="InterPro" id="IPR004412">
    <property type="entry name" value="GatA"/>
</dbReference>
<dbReference type="Proteomes" id="UP000033915">
    <property type="component" value="Unassembled WGS sequence"/>
</dbReference>
<dbReference type="PANTHER" id="PTHR11895:SF151">
    <property type="entry name" value="GLUTAMYL-TRNA(GLN) AMIDOTRANSFERASE SUBUNIT A"/>
    <property type="match status" value="1"/>
</dbReference>
<feature type="region of interest" description="Disordered" evidence="8">
    <location>
        <begin position="129"/>
        <end position="149"/>
    </location>
</feature>
<protein>
    <recommendedName>
        <fullName evidence="7">Glutamyl-tRNA(Gln) amidotransferase subunit A</fullName>
        <shortName evidence="7">Glu-ADT subunit A</shortName>
        <ecNumber evidence="7">6.3.5.7</ecNumber>
    </recommendedName>
</protein>
<dbReference type="PROSITE" id="PS00571">
    <property type="entry name" value="AMIDASES"/>
    <property type="match status" value="1"/>
</dbReference>
<comment type="function">
    <text evidence="7">Allows the formation of correctly charged Gln-tRNA(Gln) through the transamidation of misacylated Glu-tRNA(Gln) in organisms which lack glutaminyl-tRNA synthetase. The reaction takes place in the presence of glutamine and ATP through an activated gamma-phospho-Glu-tRNA(Gln).</text>
</comment>
<comment type="catalytic activity">
    <reaction evidence="6 7">
        <text>L-glutamyl-tRNA(Gln) + L-glutamine + ATP + H2O = L-glutaminyl-tRNA(Gln) + L-glutamate + ADP + phosphate + H(+)</text>
        <dbReference type="Rhea" id="RHEA:17521"/>
        <dbReference type="Rhea" id="RHEA-COMP:9681"/>
        <dbReference type="Rhea" id="RHEA-COMP:9684"/>
        <dbReference type="ChEBI" id="CHEBI:15377"/>
        <dbReference type="ChEBI" id="CHEBI:15378"/>
        <dbReference type="ChEBI" id="CHEBI:29985"/>
        <dbReference type="ChEBI" id="CHEBI:30616"/>
        <dbReference type="ChEBI" id="CHEBI:43474"/>
        <dbReference type="ChEBI" id="CHEBI:58359"/>
        <dbReference type="ChEBI" id="CHEBI:78520"/>
        <dbReference type="ChEBI" id="CHEBI:78521"/>
        <dbReference type="ChEBI" id="CHEBI:456216"/>
        <dbReference type="EC" id="6.3.5.7"/>
    </reaction>
</comment>
<dbReference type="GO" id="GO:0016740">
    <property type="term" value="F:transferase activity"/>
    <property type="evidence" value="ECO:0007669"/>
    <property type="project" value="UniProtKB-KW"/>
</dbReference>
<feature type="domain" description="Amidase" evidence="9">
    <location>
        <begin position="19"/>
        <end position="452"/>
    </location>
</feature>
<dbReference type="Pfam" id="PF01425">
    <property type="entry name" value="Amidase"/>
    <property type="match status" value="1"/>
</dbReference>
<evidence type="ECO:0000256" key="3">
    <source>
        <dbReference type="ARBA" id="ARBA00022741"/>
    </source>
</evidence>
<name>A0A0G1KID5_9BACT</name>
<evidence type="ECO:0000256" key="7">
    <source>
        <dbReference type="HAMAP-Rule" id="MF_00120"/>
    </source>
</evidence>
<sequence>MTITEFHDALKNKKTSAREIVISYLDKIKKENSGLNAYLEVFEENALNQAKETDERIASGETPGELWGVPIAIKDNILIRGKIASAASKILGNYVASYDAHVVEKLKKAGAIFLGRTNMDEFAMGSSTENSAYGPAKNPRDLSRVPGGSSGGSAAAVASGLAMAALGSDTGGSIRQPAAFCGVVGLKPTYGAVSRSGLIAMASSLDQIGPIAQTVEDAEILFNAIRGKDEMDSTSIGYPEHDTRRATVKTIGIPKEYFREARLPDGQGLDAKIKQSIDETIKKLSKKYEVREISLPHTADALACYYIIMPAEVSSNMARFDGIRYGRRTEGDDLISTYKKSRGEGLGLEVQRRILLGTYVLSAGYYDAYYSWAQKVRTLVKDDFTKAFSEIDVIVGPTVPAPPFKIGEKIDDPLAMYLSDIYTIPANLAGVPALTLSNGVQLIAPHFEEASLFEAGKSIEHD</sequence>
<dbReference type="InterPro" id="IPR023631">
    <property type="entry name" value="Amidase_dom"/>
</dbReference>
<dbReference type="HAMAP" id="MF_00120">
    <property type="entry name" value="GatA"/>
    <property type="match status" value="1"/>
</dbReference>
<dbReference type="EMBL" id="LCJT01000017">
    <property type="protein sequence ID" value="KKT83481.1"/>
    <property type="molecule type" value="Genomic_DNA"/>
</dbReference>
<evidence type="ECO:0000313" key="11">
    <source>
        <dbReference type="Proteomes" id="UP000033915"/>
    </source>
</evidence>
<dbReference type="AlphaFoldDB" id="A0A0G1KID5"/>
<comment type="subunit">
    <text evidence="7">Heterotrimer of A, B and C subunits.</text>
</comment>
<dbReference type="PATRIC" id="fig|1618658.3.peg.540"/>
<dbReference type="EC" id="6.3.5.7" evidence="7"/>
<proteinExistence type="inferred from homology"/>